<evidence type="ECO:0000256" key="2">
    <source>
        <dbReference type="ARBA" id="ARBA00022679"/>
    </source>
</evidence>
<evidence type="ECO:0000313" key="10">
    <source>
        <dbReference type="RefSeq" id="XP_018327685.1"/>
    </source>
</evidence>
<accession>A0A1W4X5S6</accession>
<proteinExistence type="inferred from homology"/>
<dbReference type="FunCoup" id="A0A1W4X5S6">
    <property type="interactions" value="2192"/>
</dbReference>
<dbReference type="RefSeq" id="XP_018327685.1">
    <property type="nucleotide sequence ID" value="XM_018472183.2"/>
</dbReference>
<evidence type="ECO:0000256" key="3">
    <source>
        <dbReference type="ARBA" id="ARBA00022692"/>
    </source>
</evidence>
<name>A0A1W4X5S6_AGRPL</name>
<evidence type="ECO:0000256" key="5">
    <source>
        <dbReference type="ARBA" id="ARBA00023136"/>
    </source>
</evidence>
<dbReference type="GO" id="GO:0019706">
    <property type="term" value="F:protein-cysteine S-palmitoyltransferase activity"/>
    <property type="evidence" value="ECO:0007669"/>
    <property type="project" value="UniProtKB-EC"/>
</dbReference>
<reference evidence="10" key="1">
    <citation type="submission" date="2025-08" db="UniProtKB">
        <authorList>
            <consortium name="RefSeq"/>
        </authorList>
    </citation>
    <scope>IDENTIFICATION</scope>
    <source>
        <tissue evidence="10">Entire body</tissue>
    </source>
</reference>
<comment type="catalytic activity">
    <reaction evidence="7">
        <text>L-cysteinyl-[protein] + hexadecanoyl-CoA = S-hexadecanoyl-L-cysteinyl-[protein] + CoA</text>
        <dbReference type="Rhea" id="RHEA:36683"/>
        <dbReference type="Rhea" id="RHEA-COMP:10131"/>
        <dbReference type="Rhea" id="RHEA-COMP:11032"/>
        <dbReference type="ChEBI" id="CHEBI:29950"/>
        <dbReference type="ChEBI" id="CHEBI:57287"/>
        <dbReference type="ChEBI" id="CHEBI:57379"/>
        <dbReference type="ChEBI" id="CHEBI:74151"/>
        <dbReference type="EC" id="2.3.1.225"/>
    </reaction>
</comment>
<feature type="transmembrane region" description="Helical" evidence="7">
    <location>
        <begin position="177"/>
        <end position="205"/>
    </location>
</feature>
<comment type="domain">
    <text evidence="7">The DHHC domain is required for palmitoyltransferase activity.</text>
</comment>
<keyword evidence="2 7" id="KW-0808">Transferase</keyword>
<dbReference type="InterPro" id="IPR039859">
    <property type="entry name" value="PFA4/ZDH16/20/ERF2-like"/>
</dbReference>
<feature type="transmembrane region" description="Helical" evidence="7">
    <location>
        <begin position="43"/>
        <end position="62"/>
    </location>
</feature>
<dbReference type="GO" id="GO:0016020">
    <property type="term" value="C:membrane"/>
    <property type="evidence" value="ECO:0007669"/>
    <property type="project" value="UniProtKB-SubCell"/>
</dbReference>
<keyword evidence="9" id="KW-1185">Reference proteome</keyword>
<keyword evidence="5 7" id="KW-0472">Membrane</keyword>
<feature type="domain" description="Palmitoyltransferase DHHC" evidence="8">
    <location>
        <begin position="87"/>
        <end position="220"/>
    </location>
</feature>
<evidence type="ECO:0000256" key="7">
    <source>
        <dbReference type="RuleBase" id="RU079119"/>
    </source>
</evidence>
<sequence>MCFHPFNRIFHWGPLTALGIIKVVAGTTIYCSELWWPKSTVGGFINSACFFCGFGLTLYNFLSSVFIGPGYLQLHWKPENENDILYLQYCEVCEGYKAPRAHHCKKCNRCVLKMDHHCPWINNCVGWANQPYFIAFLLFAVLASMQSSVVLSFSLYHALYRPWYIYYRIKNVPMIHLSLHGVILTVFALGLAVGVVVAVGMVFVFQMLAVIRNRTGIEDWILQKAIHRRSDSHEVFIFPYDLGRKENIRQVLNWSLQPLGDGIHWPVREGCDQYTLTKEQLEQKNEKKERSRIYSIVRPVSGSWFPISYGFGTFFHPVCTDEPRLKLEIGDEVLVTRWRKYWLYGEKQSPIIPKLKGWFPRKSAIELTNKKLD</sequence>
<dbReference type="Pfam" id="PF01529">
    <property type="entry name" value="DHHC"/>
    <property type="match status" value="1"/>
</dbReference>
<gene>
    <name evidence="10" type="primary">LOC108738660</name>
</gene>
<dbReference type="InterPro" id="IPR001594">
    <property type="entry name" value="Palmitoyltrfase_DHHC"/>
</dbReference>
<evidence type="ECO:0000256" key="6">
    <source>
        <dbReference type="ARBA" id="ARBA00023315"/>
    </source>
</evidence>
<keyword evidence="3 7" id="KW-0812">Transmembrane</keyword>
<feature type="transmembrane region" description="Helical" evidence="7">
    <location>
        <begin position="132"/>
        <end position="156"/>
    </location>
</feature>
<dbReference type="KEGG" id="apln:108738660"/>
<keyword evidence="6 7" id="KW-0012">Acyltransferase</keyword>
<evidence type="ECO:0000256" key="1">
    <source>
        <dbReference type="ARBA" id="ARBA00004141"/>
    </source>
</evidence>
<protein>
    <recommendedName>
        <fullName evidence="7">Palmitoyltransferase</fullName>
        <ecNumber evidence="7">2.3.1.225</ecNumber>
    </recommendedName>
</protein>
<evidence type="ECO:0000313" key="9">
    <source>
        <dbReference type="Proteomes" id="UP000192223"/>
    </source>
</evidence>
<dbReference type="AlphaFoldDB" id="A0A1W4X5S6"/>
<feature type="transmembrane region" description="Helical" evidence="7">
    <location>
        <begin position="12"/>
        <end position="31"/>
    </location>
</feature>
<dbReference type="PROSITE" id="PS50216">
    <property type="entry name" value="DHHC"/>
    <property type="match status" value="1"/>
</dbReference>
<keyword evidence="4 7" id="KW-1133">Transmembrane helix</keyword>
<comment type="similarity">
    <text evidence="7">Belongs to the DHHC palmitoyltransferase family.</text>
</comment>
<dbReference type="OrthoDB" id="331948at2759"/>
<dbReference type="InParanoid" id="A0A1W4X5S6"/>
<evidence type="ECO:0000256" key="4">
    <source>
        <dbReference type="ARBA" id="ARBA00022989"/>
    </source>
</evidence>
<evidence type="ECO:0000259" key="8">
    <source>
        <dbReference type="Pfam" id="PF01529"/>
    </source>
</evidence>
<organism evidence="9 10">
    <name type="scientific">Agrilus planipennis</name>
    <name type="common">Emerald ash borer</name>
    <name type="synonym">Agrilus marcopoli</name>
    <dbReference type="NCBI Taxonomy" id="224129"/>
    <lineage>
        <taxon>Eukaryota</taxon>
        <taxon>Metazoa</taxon>
        <taxon>Ecdysozoa</taxon>
        <taxon>Arthropoda</taxon>
        <taxon>Hexapoda</taxon>
        <taxon>Insecta</taxon>
        <taxon>Pterygota</taxon>
        <taxon>Neoptera</taxon>
        <taxon>Endopterygota</taxon>
        <taxon>Coleoptera</taxon>
        <taxon>Polyphaga</taxon>
        <taxon>Elateriformia</taxon>
        <taxon>Buprestoidea</taxon>
        <taxon>Buprestidae</taxon>
        <taxon>Agrilinae</taxon>
        <taxon>Agrilus</taxon>
    </lineage>
</organism>
<comment type="subcellular location">
    <subcellularLocation>
        <location evidence="1">Membrane</location>
        <topology evidence="1">Multi-pass membrane protein</topology>
    </subcellularLocation>
</comment>
<dbReference type="GeneID" id="108738660"/>
<dbReference type="PANTHER" id="PTHR12246">
    <property type="entry name" value="PALMITOYLTRANSFERASE ZDHHC16"/>
    <property type="match status" value="1"/>
</dbReference>
<dbReference type="EC" id="2.3.1.225" evidence="7"/>
<dbReference type="Proteomes" id="UP000192223">
    <property type="component" value="Unplaced"/>
</dbReference>